<keyword evidence="7 8" id="KW-0472">Membrane</keyword>
<dbReference type="PANTHER" id="PTHR23522:SF10">
    <property type="entry name" value="3-PHENYLPROPIONIC ACID TRANSPORTER-RELATED"/>
    <property type="match status" value="1"/>
</dbReference>
<evidence type="ECO:0000256" key="3">
    <source>
        <dbReference type="ARBA" id="ARBA00022475"/>
    </source>
</evidence>
<comment type="subcellular location">
    <subcellularLocation>
        <location evidence="1">Cell inner membrane</location>
        <topology evidence="1">Multi-pass membrane protein</topology>
    </subcellularLocation>
</comment>
<feature type="domain" description="Major facilitator superfamily (MFS) profile" evidence="9">
    <location>
        <begin position="1"/>
        <end position="185"/>
    </location>
</feature>
<feature type="transmembrane region" description="Helical" evidence="8">
    <location>
        <begin position="135"/>
        <end position="155"/>
    </location>
</feature>
<keyword evidence="11" id="KW-1185">Reference proteome</keyword>
<feature type="transmembrane region" description="Helical" evidence="8">
    <location>
        <begin position="71"/>
        <end position="90"/>
    </location>
</feature>
<evidence type="ECO:0000256" key="5">
    <source>
        <dbReference type="ARBA" id="ARBA00022692"/>
    </source>
</evidence>
<feature type="transmembrane region" description="Helical" evidence="8">
    <location>
        <begin position="267"/>
        <end position="286"/>
    </location>
</feature>
<evidence type="ECO:0000313" key="11">
    <source>
        <dbReference type="Proteomes" id="UP000193834"/>
    </source>
</evidence>
<dbReference type="PANTHER" id="PTHR23522">
    <property type="entry name" value="BLL5896 PROTEIN"/>
    <property type="match status" value="1"/>
</dbReference>
<evidence type="ECO:0000256" key="7">
    <source>
        <dbReference type="ARBA" id="ARBA00023136"/>
    </source>
</evidence>
<evidence type="ECO:0000256" key="8">
    <source>
        <dbReference type="SAM" id="Phobius"/>
    </source>
</evidence>
<dbReference type="InterPro" id="IPR026032">
    <property type="entry name" value="HcaT-like"/>
</dbReference>
<reference evidence="10 11" key="1">
    <citation type="submission" date="2017-04" db="EMBL/GenBank/DDBJ databases">
        <authorList>
            <person name="Afonso C.L."/>
            <person name="Miller P.J."/>
            <person name="Scott M.A."/>
            <person name="Spackman E."/>
            <person name="Goraichik I."/>
            <person name="Dimitrov K.M."/>
            <person name="Suarez D.L."/>
            <person name="Swayne D.E."/>
        </authorList>
    </citation>
    <scope>NUCLEOTIDE SEQUENCE [LARGE SCALE GENOMIC DNA]</scope>
    <source>
        <strain evidence="10 11">11</strain>
    </source>
</reference>
<feature type="transmembrane region" description="Helical" evidence="8">
    <location>
        <begin position="298"/>
        <end position="316"/>
    </location>
</feature>
<dbReference type="SUPFAM" id="SSF103473">
    <property type="entry name" value="MFS general substrate transporter"/>
    <property type="match status" value="1"/>
</dbReference>
<evidence type="ECO:0000256" key="4">
    <source>
        <dbReference type="ARBA" id="ARBA00022519"/>
    </source>
</evidence>
<dbReference type="PROSITE" id="PS50850">
    <property type="entry name" value="MFS"/>
    <property type="match status" value="1"/>
</dbReference>
<feature type="transmembrane region" description="Helical" evidence="8">
    <location>
        <begin position="328"/>
        <end position="347"/>
    </location>
</feature>
<dbReference type="PIRSF" id="PIRSF004925">
    <property type="entry name" value="HcaT"/>
    <property type="match status" value="1"/>
</dbReference>
<keyword evidence="6 8" id="KW-1133">Transmembrane helix</keyword>
<dbReference type="GO" id="GO:0022857">
    <property type="term" value="F:transmembrane transporter activity"/>
    <property type="evidence" value="ECO:0007669"/>
    <property type="project" value="InterPro"/>
</dbReference>
<feature type="transmembrane region" description="Helical" evidence="8">
    <location>
        <begin position="161"/>
        <end position="180"/>
    </location>
</feature>
<sequence>MNRSDRQETHVLRAYTFAIFMISAVIISYMPLYFKSLGFDSIQIGFLYSLGPLISIVSNFIWGVTSDRLQTIKKVILFLLTAVTIMAFFVSTAQSYAAVIVLMSAFNFFYYPIFPLTDSLSIVTAQAQGKSFIGIRVFGSIGFAVSALLLGFLLGRLGAGYTIYVILTLSLISLVLASFMKDRKASVKKMEFGGLWTILKQRDVLLFFLCALLLAVAHRINEAFIGLSIIMLGGPESIVGYAWMISAVSEIPIFFLLNAYGDRFRELPLLTVSAVMYTLRFLIAGAVSDPYLLMGTQAMHSVSFGIFYFVAVRHLSHIIPEQYRATGMAIYTIVWSSMAGLLSGAIGGPLLEAYGKDTVFYTACGFAIVAGIGFFLMSWAGQKKPAHKRQSI</sequence>
<dbReference type="Gene3D" id="1.20.1250.20">
    <property type="entry name" value="MFS general substrate transporter like domains"/>
    <property type="match status" value="2"/>
</dbReference>
<feature type="transmembrane region" description="Helical" evidence="8">
    <location>
        <begin position="359"/>
        <end position="380"/>
    </location>
</feature>
<dbReference type="RefSeq" id="WP_085496337.1">
    <property type="nucleotide sequence ID" value="NZ_FXAZ01000005.1"/>
</dbReference>
<keyword evidence="4" id="KW-0997">Cell inner membrane</keyword>
<feature type="transmembrane region" description="Helical" evidence="8">
    <location>
        <begin position="204"/>
        <end position="232"/>
    </location>
</feature>
<dbReference type="Pfam" id="PF12832">
    <property type="entry name" value="MFS_1_like"/>
    <property type="match status" value="1"/>
</dbReference>
<organism evidence="10 11">
    <name type="scientific">Paenibacillus aquistagni</name>
    <dbReference type="NCBI Taxonomy" id="1852522"/>
    <lineage>
        <taxon>Bacteria</taxon>
        <taxon>Bacillati</taxon>
        <taxon>Bacillota</taxon>
        <taxon>Bacilli</taxon>
        <taxon>Bacillales</taxon>
        <taxon>Paenibacillaceae</taxon>
        <taxon>Paenibacillus</taxon>
    </lineage>
</organism>
<gene>
    <name evidence="10" type="ORF">SAMN06295960_3526</name>
</gene>
<name>A0A1X7LIA8_9BACL</name>
<feature type="transmembrane region" description="Helical" evidence="8">
    <location>
        <begin position="238"/>
        <end position="260"/>
    </location>
</feature>
<dbReference type="STRING" id="1852522.SAMN06295960_3526"/>
<dbReference type="AlphaFoldDB" id="A0A1X7LIA8"/>
<dbReference type="GO" id="GO:0005886">
    <property type="term" value="C:plasma membrane"/>
    <property type="evidence" value="ECO:0007669"/>
    <property type="project" value="UniProtKB-SubCell"/>
</dbReference>
<dbReference type="EMBL" id="FXAZ01000005">
    <property type="protein sequence ID" value="SMG53606.1"/>
    <property type="molecule type" value="Genomic_DNA"/>
</dbReference>
<feature type="transmembrane region" description="Helical" evidence="8">
    <location>
        <begin position="46"/>
        <end position="64"/>
    </location>
</feature>
<evidence type="ECO:0000256" key="2">
    <source>
        <dbReference type="ARBA" id="ARBA00022448"/>
    </source>
</evidence>
<dbReference type="OrthoDB" id="1650886at2"/>
<dbReference type="Proteomes" id="UP000193834">
    <property type="component" value="Unassembled WGS sequence"/>
</dbReference>
<evidence type="ECO:0000256" key="6">
    <source>
        <dbReference type="ARBA" id="ARBA00022989"/>
    </source>
</evidence>
<keyword evidence="3" id="KW-1003">Cell membrane</keyword>
<proteinExistence type="predicted"/>
<keyword evidence="5 8" id="KW-0812">Transmembrane</keyword>
<protein>
    <submittedName>
        <fullName evidence="10">MFS transporter, PPP family, 3-phenylpropionic acid transporter</fullName>
    </submittedName>
</protein>
<accession>A0A1X7LIA8</accession>
<dbReference type="InterPro" id="IPR024989">
    <property type="entry name" value="MFS_assoc_dom"/>
</dbReference>
<feature type="transmembrane region" description="Helical" evidence="8">
    <location>
        <begin position="12"/>
        <end position="34"/>
    </location>
</feature>
<dbReference type="InterPro" id="IPR036259">
    <property type="entry name" value="MFS_trans_sf"/>
</dbReference>
<keyword evidence="2" id="KW-0813">Transport</keyword>
<dbReference type="InterPro" id="IPR020846">
    <property type="entry name" value="MFS_dom"/>
</dbReference>
<evidence type="ECO:0000256" key="1">
    <source>
        <dbReference type="ARBA" id="ARBA00004429"/>
    </source>
</evidence>
<evidence type="ECO:0000259" key="9">
    <source>
        <dbReference type="PROSITE" id="PS50850"/>
    </source>
</evidence>
<evidence type="ECO:0000313" key="10">
    <source>
        <dbReference type="EMBL" id="SMG53606.1"/>
    </source>
</evidence>